<dbReference type="OMA" id="HIAPTIN"/>
<dbReference type="PANTHER" id="PTHR11705">
    <property type="entry name" value="PROTEASE FAMILY M14 CARBOXYPEPTIDASE A,B"/>
    <property type="match status" value="1"/>
</dbReference>
<dbReference type="PROSITE" id="PS00132">
    <property type="entry name" value="CARBOXYPEPT_ZN_1"/>
    <property type="match status" value="1"/>
</dbReference>
<dbReference type="Gene3D" id="3.40.630.10">
    <property type="entry name" value="Zn peptidases"/>
    <property type="match status" value="1"/>
</dbReference>
<evidence type="ECO:0000256" key="3">
    <source>
        <dbReference type="ARBA" id="ARBA00022723"/>
    </source>
</evidence>
<dbReference type="HOGENOM" id="CLU_764184_0_0_1"/>
<protein>
    <recommendedName>
        <fullName evidence="7">Peptidase M14 domain-containing protein</fullName>
    </recommendedName>
</protein>
<evidence type="ECO:0000256" key="1">
    <source>
        <dbReference type="ARBA" id="ARBA00001947"/>
    </source>
</evidence>
<reference evidence="9" key="3">
    <citation type="submission" date="2016-03" db="UniProtKB">
        <authorList>
            <consortium name="EnsemblProtists"/>
        </authorList>
    </citation>
    <scope>IDENTIFICATION</scope>
</reference>
<keyword evidence="3" id="KW-0479">Metal-binding</keyword>
<reference evidence="8 10" key="1">
    <citation type="journal article" date="2012" name="Nature">
        <title>Algal genomes reveal evolutionary mosaicism and the fate of nucleomorphs.</title>
        <authorList>
            <consortium name="DOE Joint Genome Institute"/>
            <person name="Curtis B.A."/>
            <person name="Tanifuji G."/>
            <person name="Burki F."/>
            <person name="Gruber A."/>
            <person name="Irimia M."/>
            <person name="Maruyama S."/>
            <person name="Arias M.C."/>
            <person name="Ball S.G."/>
            <person name="Gile G.H."/>
            <person name="Hirakawa Y."/>
            <person name="Hopkins J.F."/>
            <person name="Kuo A."/>
            <person name="Rensing S.A."/>
            <person name="Schmutz J."/>
            <person name="Symeonidi A."/>
            <person name="Elias M."/>
            <person name="Eveleigh R.J."/>
            <person name="Herman E.K."/>
            <person name="Klute M.J."/>
            <person name="Nakayama T."/>
            <person name="Obornik M."/>
            <person name="Reyes-Prieto A."/>
            <person name="Armbrust E.V."/>
            <person name="Aves S.J."/>
            <person name="Beiko R.G."/>
            <person name="Coutinho P."/>
            <person name="Dacks J.B."/>
            <person name="Durnford D.G."/>
            <person name="Fast N.M."/>
            <person name="Green B.R."/>
            <person name="Grisdale C.J."/>
            <person name="Hempel F."/>
            <person name="Henrissat B."/>
            <person name="Hoppner M.P."/>
            <person name="Ishida K."/>
            <person name="Kim E."/>
            <person name="Koreny L."/>
            <person name="Kroth P.G."/>
            <person name="Liu Y."/>
            <person name="Malik S.B."/>
            <person name="Maier U.G."/>
            <person name="McRose D."/>
            <person name="Mock T."/>
            <person name="Neilson J.A."/>
            <person name="Onodera N.T."/>
            <person name="Poole A.M."/>
            <person name="Pritham E.J."/>
            <person name="Richards T.A."/>
            <person name="Rocap G."/>
            <person name="Roy S.W."/>
            <person name="Sarai C."/>
            <person name="Schaack S."/>
            <person name="Shirato S."/>
            <person name="Slamovits C.H."/>
            <person name="Spencer D.F."/>
            <person name="Suzuki S."/>
            <person name="Worden A.Z."/>
            <person name="Zauner S."/>
            <person name="Barry K."/>
            <person name="Bell C."/>
            <person name="Bharti A.K."/>
            <person name="Crow J.A."/>
            <person name="Grimwood J."/>
            <person name="Kramer R."/>
            <person name="Lindquist E."/>
            <person name="Lucas S."/>
            <person name="Salamov A."/>
            <person name="McFadden G.I."/>
            <person name="Lane C.E."/>
            <person name="Keeling P.J."/>
            <person name="Gray M.W."/>
            <person name="Grigoriev I.V."/>
            <person name="Archibald J.M."/>
        </authorList>
    </citation>
    <scope>NUCLEOTIDE SEQUENCE</scope>
    <source>
        <strain evidence="8 10">CCMP2712</strain>
    </source>
</reference>
<dbReference type="SUPFAM" id="SSF53187">
    <property type="entry name" value="Zn-dependent exopeptidases"/>
    <property type="match status" value="1"/>
</dbReference>
<comment type="similarity">
    <text evidence="2 5">Belongs to the peptidase M14 family.</text>
</comment>
<dbReference type="KEGG" id="gtt:GUITHDRAFT_165327"/>
<dbReference type="GeneID" id="17294791"/>
<feature type="domain" description="Peptidase M14" evidence="7">
    <location>
        <begin position="88"/>
        <end position="363"/>
    </location>
</feature>
<evidence type="ECO:0000256" key="5">
    <source>
        <dbReference type="PROSITE-ProRule" id="PRU01379"/>
    </source>
</evidence>
<feature type="chain" id="PRO_5008770352" description="Peptidase M14 domain-containing protein" evidence="6">
    <location>
        <begin position="22"/>
        <end position="363"/>
    </location>
</feature>
<evidence type="ECO:0000313" key="10">
    <source>
        <dbReference type="Proteomes" id="UP000011087"/>
    </source>
</evidence>
<name>L1IQC9_GUITC</name>
<evidence type="ECO:0000313" key="9">
    <source>
        <dbReference type="EnsemblProtists" id="EKX38094"/>
    </source>
</evidence>
<dbReference type="SMART" id="SM00631">
    <property type="entry name" value="Zn_pept"/>
    <property type="match status" value="1"/>
</dbReference>
<sequence length="363" mass="40946">MVMRGRYRVVSLLCLCQYVVSLQYNTQVPFHKKLIDNRMLCLKKQGERSPPLSQLMQQQDDPEWAALDCDLWLSRNEQGIQTSHYRFRYLSYPAMLQRMRALELLYPDMVRLYSAQDDFGLPSAGKCSEEEGVEKNQPCKVWVMEVGNMQARTEETPRLFFSGALHGDERIGPTALLELVSFLLGTYAVDPWARIMLDSRVLVLIPAANAVGYQESKRDELGVDPNRDFAFDTSSSRCMQSVAARSVNEVWRRNIFSLAVTFHGGDNLIAHPWGDTKHCPGYPGRCQAREGMLSSWISPDHTAMLILSKYASDFAGPLPTGRMEKFRFGPLNDPRVIYPVGGGMEDWAYGASWAPGGVNCLPS</sequence>
<evidence type="ECO:0000259" key="7">
    <source>
        <dbReference type="PROSITE" id="PS52035"/>
    </source>
</evidence>
<comment type="cofactor">
    <cofactor evidence="1">
        <name>Zn(2+)</name>
        <dbReference type="ChEBI" id="CHEBI:29105"/>
    </cofactor>
</comment>
<dbReference type="InterPro" id="IPR057246">
    <property type="entry name" value="CARBOXYPEPT_ZN_1"/>
</dbReference>
<reference evidence="10" key="2">
    <citation type="submission" date="2012-11" db="EMBL/GenBank/DDBJ databases">
        <authorList>
            <person name="Kuo A."/>
            <person name="Curtis B.A."/>
            <person name="Tanifuji G."/>
            <person name="Burki F."/>
            <person name="Gruber A."/>
            <person name="Irimia M."/>
            <person name="Maruyama S."/>
            <person name="Arias M.C."/>
            <person name="Ball S.G."/>
            <person name="Gile G.H."/>
            <person name="Hirakawa Y."/>
            <person name="Hopkins J.F."/>
            <person name="Rensing S.A."/>
            <person name="Schmutz J."/>
            <person name="Symeonidi A."/>
            <person name="Elias M."/>
            <person name="Eveleigh R.J."/>
            <person name="Herman E.K."/>
            <person name="Klute M.J."/>
            <person name="Nakayama T."/>
            <person name="Obornik M."/>
            <person name="Reyes-Prieto A."/>
            <person name="Armbrust E.V."/>
            <person name="Aves S.J."/>
            <person name="Beiko R.G."/>
            <person name="Coutinho P."/>
            <person name="Dacks J.B."/>
            <person name="Durnford D.G."/>
            <person name="Fast N.M."/>
            <person name="Green B.R."/>
            <person name="Grisdale C."/>
            <person name="Hempe F."/>
            <person name="Henrissat B."/>
            <person name="Hoppner M.P."/>
            <person name="Ishida K.-I."/>
            <person name="Kim E."/>
            <person name="Koreny L."/>
            <person name="Kroth P.G."/>
            <person name="Liu Y."/>
            <person name="Malik S.-B."/>
            <person name="Maier U.G."/>
            <person name="McRose D."/>
            <person name="Mock T."/>
            <person name="Neilson J.A."/>
            <person name="Onodera N.T."/>
            <person name="Poole A.M."/>
            <person name="Pritham E.J."/>
            <person name="Richards T.A."/>
            <person name="Rocap G."/>
            <person name="Roy S.W."/>
            <person name="Sarai C."/>
            <person name="Schaack S."/>
            <person name="Shirato S."/>
            <person name="Slamovits C.H."/>
            <person name="Spencer D.F."/>
            <person name="Suzuki S."/>
            <person name="Worden A.Z."/>
            <person name="Zauner S."/>
            <person name="Barry K."/>
            <person name="Bell C."/>
            <person name="Bharti A.K."/>
            <person name="Crow J.A."/>
            <person name="Grimwood J."/>
            <person name="Kramer R."/>
            <person name="Lindquist E."/>
            <person name="Lucas S."/>
            <person name="Salamov A."/>
            <person name="McFadden G.I."/>
            <person name="Lane C.E."/>
            <person name="Keeling P.J."/>
            <person name="Gray M.W."/>
            <person name="Grigoriev I.V."/>
            <person name="Archibald J.M."/>
        </authorList>
    </citation>
    <scope>NUCLEOTIDE SEQUENCE</scope>
    <source>
        <strain evidence="10">CCMP2712</strain>
    </source>
</reference>
<dbReference type="GO" id="GO:0005615">
    <property type="term" value="C:extracellular space"/>
    <property type="evidence" value="ECO:0007669"/>
    <property type="project" value="TreeGrafter"/>
</dbReference>
<proteinExistence type="inferred from homology"/>
<organism evidence="8">
    <name type="scientific">Guillardia theta (strain CCMP2712)</name>
    <name type="common">Cryptophyte</name>
    <dbReference type="NCBI Taxonomy" id="905079"/>
    <lineage>
        <taxon>Eukaryota</taxon>
        <taxon>Cryptophyceae</taxon>
        <taxon>Pyrenomonadales</taxon>
        <taxon>Geminigeraceae</taxon>
        <taxon>Guillardia</taxon>
    </lineage>
</organism>
<keyword evidence="4" id="KW-0862">Zinc</keyword>
<dbReference type="PaxDb" id="55529-EKX38094"/>
<dbReference type="EMBL" id="JH993052">
    <property type="protein sequence ID" value="EKX38094.1"/>
    <property type="molecule type" value="Genomic_DNA"/>
</dbReference>
<feature type="signal peptide" evidence="6">
    <location>
        <begin position="1"/>
        <end position="21"/>
    </location>
</feature>
<gene>
    <name evidence="8" type="ORF">GUITHDRAFT_165327</name>
</gene>
<dbReference type="GO" id="GO:0006508">
    <property type="term" value="P:proteolysis"/>
    <property type="evidence" value="ECO:0007669"/>
    <property type="project" value="InterPro"/>
</dbReference>
<dbReference type="GO" id="GO:0008270">
    <property type="term" value="F:zinc ion binding"/>
    <property type="evidence" value="ECO:0007669"/>
    <property type="project" value="InterPro"/>
</dbReference>
<dbReference type="PROSITE" id="PS52035">
    <property type="entry name" value="PEPTIDASE_M14"/>
    <property type="match status" value="1"/>
</dbReference>
<dbReference type="GO" id="GO:0004181">
    <property type="term" value="F:metallocarboxypeptidase activity"/>
    <property type="evidence" value="ECO:0007669"/>
    <property type="project" value="InterPro"/>
</dbReference>
<dbReference type="eggNOG" id="KOG2649">
    <property type="taxonomic scope" value="Eukaryota"/>
</dbReference>
<dbReference type="STRING" id="905079.L1IQC9"/>
<dbReference type="Pfam" id="PF00246">
    <property type="entry name" value="Peptidase_M14"/>
    <property type="match status" value="1"/>
</dbReference>
<evidence type="ECO:0000313" key="8">
    <source>
        <dbReference type="EMBL" id="EKX38094.1"/>
    </source>
</evidence>
<keyword evidence="10" id="KW-1185">Reference proteome</keyword>
<keyword evidence="6" id="KW-0732">Signal</keyword>
<feature type="non-terminal residue" evidence="8">
    <location>
        <position position="1"/>
    </location>
</feature>
<dbReference type="Proteomes" id="UP000011087">
    <property type="component" value="Unassembled WGS sequence"/>
</dbReference>
<accession>L1IQC9</accession>
<dbReference type="RefSeq" id="XP_005825074.1">
    <property type="nucleotide sequence ID" value="XM_005825017.1"/>
</dbReference>
<dbReference type="OrthoDB" id="10249045at2759"/>
<dbReference type="EnsemblProtists" id="EKX38094">
    <property type="protein sequence ID" value="EKX38094"/>
    <property type="gene ID" value="GUITHDRAFT_165327"/>
</dbReference>
<evidence type="ECO:0000256" key="4">
    <source>
        <dbReference type="ARBA" id="ARBA00022833"/>
    </source>
</evidence>
<evidence type="ECO:0000256" key="6">
    <source>
        <dbReference type="SAM" id="SignalP"/>
    </source>
</evidence>
<evidence type="ECO:0000256" key="2">
    <source>
        <dbReference type="ARBA" id="ARBA00005988"/>
    </source>
</evidence>
<dbReference type="AlphaFoldDB" id="L1IQC9"/>
<dbReference type="InterPro" id="IPR000834">
    <property type="entry name" value="Peptidase_M14"/>
</dbReference>
<dbReference type="PANTHER" id="PTHR11705:SF138">
    <property type="entry name" value="PEPTIDASE M14 CARBOXYPEPTIDASE A DOMAIN-CONTAINING PROTEIN"/>
    <property type="match status" value="1"/>
</dbReference>
<comment type="caution">
    <text evidence="5">Lacks conserved residue(s) required for the propagation of feature annotation.</text>
</comment>